<sequence length="43" mass="4998">MLFFIFNTEAIGVLVAHDLRQGEFVLQIPFYPPQQTIEDFSPK</sequence>
<dbReference type="EMBL" id="LXQA010569629">
    <property type="protein sequence ID" value="MCI59766.1"/>
    <property type="molecule type" value="Genomic_DNA"/>
</dbReference>
<name>A0A392TI41_9FABA</name>
<evidence type="ECO:0000256" key="2">
    <source>
        <dbReference type="ARBA" id="ARBA00022827"/>
    </source>
</evidence>
<comment type="caution">
    <text evidence="3">The sequence shown here is derived from an EMBL/GenBank/DDBJ whole genome shotgun (WGS) entry which is preliminary data.</text>
</comment>
<reference evidence="3 4" key="1">
    <citation type="journal article" date="2018" name="Front. Plant Sci.">
        <title>Red Clover (Trifolium pratense) and Zigzag Clover (T. medium) - A Picture of Genomic Similarities and Differences.</title>
        <authorList>
            <person name="Dluhosova J."/>
            <person name="Istvanek J."/>
            <person name="Nedelnik J."/>
            <person name="Repkova J."/>
        </authorList>
    </citation>
    <scope>NUCLEOTIDE SEQUENCE [LARGE SCALE GENOMIC DNA]</scope>
    <source>
        <strain evidence="4">cv. 10/8</strain>
        <tissue evidence="3">Leaf</tissue>
    </source>
</reference>
<accession>A0A392TI41</accession>
<protein>
    <submittedName>
        <fullName evidence="3">Putative polyketide hydroxylase-like</fullName>
    </submittedName>
</protein>
<evidence type="ECO:0000313" key="3">
    <source>
        <dbReference type="EMBL" id="MCI59766.1"/>
    </source>
</evidence>
<dbReference type="GO" id="GO:0005739">
    <property type="term" value="C:mitochondrion"/>
    <property type="evidence" value="ECO:0007669"/>
    <property type="project" value="TreeGrafter"/>
</dbReference>
<dbReference type="Gene3D" id="3.30.9.10">
    <property type="entry name" value="D-Amino Acid Oxidase, subunit A, domain 2"/>
    <property type="match status" value="1"/>
</dbReference>
<feature type="non-terminal residue" evidence="3">
    <location>
        <position position="43"/>
    </location>
</feature>
<organism evidence="3 4">
    <name type="scientific">Trifolium medium</name>
    <dbReference type="NCBI Taxonomy" id="97028"/>
    <lineage>
        <taxon>Eukaryota</taxon>
        <taxon>Viridiplantae</taxon>
        <taxon>Streptophyta</taxon>
        <taxon>Embryophyta</taxon>
        <taxon>Tracheophyta</taxon>
        <taxon>Spermatophyta</taxon>
        <taxon>Magnoliopsida</taxon>
        <taxon>eudicotyledons</taxon>
        <taxon>Gunneridae</taxon>
        <taxon>Pentapetalae</taxon>
        <taxon>rosids</taxon>
        <taxon>fabids</taxon>
        <taxon>Fabales</taxon>
        <taxon>Fabaceae</taxon>
        <taxon>Papilionoideae</taxon>
        <taxon>50 kb inversion clade</taxon>
        <taxon>NPAAA clade</taxon>
        <taxon>Hologalegina</taxon>
        <taxon>IRL clade</taxon>
        <taxon>Trifolieae</taxon>
        <taxon>Trifolium</taxon>
    </lineage>
</organism>
<evidence type="ECO:0000256" key="1">
    <source>
        <dbReference type="ARBA" id="ARBA00022630"/>
    </source>
</evidence>
<dbReference type="GO" id="GO:0016491">
    <property type="term" value="F:oxidoreductase activity"/>
    <property type="evidence" value="ECO:0007669"/>
    <property type="project" value="InterPro"/>
</dbReference>
<proteinExistence type="predicted"/>
<dbReference type="GO" id="GO:0006744">
    <property type="term" value="P:ubiquinone biosynthetic process"/>
    <property type="evidence" value="ECO:0007669"/>
    <property type="project" value="TreeGrafter"/>
</dbReference>
<keyword evidence="2" id="KW-0274">FAD</keyword>
<keyword evidence="4" id="KW-1185">Reference proteome</keyword>
<dbReference type="AlphaFoldDB" id="A0A392TI41"/>
<evidence type="ECO:0000313" key="4">
    <source>
        <dbReference type="Proteomes" id="UP000265520"/>
    </source>
</evidence>
<dbReference type="InterPro" id="IPR050641">
    <property type="entry name" value="RIFMO-like"/>
</dbReference>
<dbReference type="PANTHER" id="PTHR43004:SF6">
    <property type="entry name" value="FAD_NAD(P)-BINDING OXIDOREDUCTASE FAMILY PROTEIN"/>
    <property type="match status" value="1"/>
</dbReference>
<dbReference type="PANTHER" id="PTHR43004">
    <property type="entry name" value="TRK SYSTEM POTASSIUM UPTAKE PROTEIN"/>
    <property type="match status" value="1"/>
</dbReference>
<dbReference type="Proteomes" id="UP000265520">
    <property type="component" value="Unassembled WGS sequence"/>
</dbReference>
<keyword evidence="1" id="KW-0285">Flavoprotein</keyword>